<organism evidence="1 2">
    <name type="scientific">Micromonospora yangpuensis</name>
    <dbReference type="NCBI Taxonomy" id="683228"/>
    <lineage>
        <taxon>Bacteria</taxon>
        <taxon>Bacillati</taxon>
        <taxon>Actinomycetota</taxon>
        <taxon>Actinomycetes</taxon>
        <taxon>Micromonosporales</taxon>
        <taxon>Micromonosporaceae</taxon>
        <taxon>Micromonospora</taxon>
    </lineage>
</organism>
<accession>A0A1C6ULU4</accession>
<keyword evidence="2" id="KW-1185">Reference proteome</keyword>
<dbReference type="InterPro" id="IPR014710">
    <property type="entry name" value="RmlC-like_jellyroll"/>
</dbReference>
<dbReference type="InterPro" id="IPR011051">
    <property type="entry name" value="RmlC_Cupin_sf"/>
</dbReference>
<evidence type="ECO:0008006" key="3">
    <source>
        <dbReference type="Google" id="ProtNLM"/>
    </source>
</evidence>
<dbReference type="STRING" id="683228.GA0070617_2817"/>
<evidence type="ECO:0000313" key="2">
    <source>
        <dbReference type="Proteomes" id="UP000198937"/>
    </source>
</evidence>
<dbReference type="InterPro" id="IPR028013">
    <property type="entry name" value="DUF4437"/>
</dbReference>
<dbReference type="EMBL" id="FMIA01000002">
    <property type="protein sequence ID" value="SCL54958.1"/>
    <property type="molecule type" value="Genomic_DNA"/>
</dbReference>
<gene>
    <name evidence="1" type="ORF">GA0070617_2817</name>
</gene>
<protein>
    <recommendedName>
        <fullName evidence="3">ChrR Cupin-like domain-containing protein</fullName>
    </recommendedName>
</protein>
<dbReference type="Pfam" id="PF14499">
    <property type="entry name" value="DUF4437"/>
    <property type="match status" value="1"/>
</dbReference>
<dbReference type="AlphaFoldDB" id="A0A1C6ULU4"/>
<reference evidence="1 2" key="1">
    <citation type="submission" date="2016-06" db="EMBL/GenBank/DDBJ databases">
        <authorList>
            <person name="Kjaerup R.B."/>
            <person name="Dalgaard T.S."/>
            <person name="Juul-Madsen H.R."/>
        </authorList>
    </citation>
    <scope>NUCLEOTIDE SEQUENCE [LARGE SCALE GENOMIC DNA]</scope>
    <source>
        <strain evidence="1 2">DSM 45577</strain>
    </source>
</reference>
<name>A0A1C6ULU4_9ACTN</name>
<dbReference type="Proteomes" id="UP000198937">
    <property type="component" value="Unassembled WGS sequence"/>
</dbReference>
<dbReference type="SUPFAM" id="SSF51182">
    <property type="entry name" value="RmlC-like cupins"/>
    <property type="match status" value="2"/>
</dbReference>
<sequence length="262" mass="29325">MAHSGKRRVVLDQVPQRVWRAPHLPFGLRTRHINDDPETGAQTLVVDVPPGWQMPAHWNSADLELLVRDGDLTIAGRRCRRGHYLFLPAGTELGPISSTEGATLIFWTDAPFEVRTDERPTPSKPLGETVDIFDQTNWLPVQEAFAGVTDTSSHGDIEVPTQCIRLRRVEETGKDTILFVLPRRFAKTALEFHHSTEEIFFLDGWCATDPEHVYRAGEYLCWEPGVIHGVVTGWEAICLSKHHGPLTSPQIPLGATSVDAER</sequence>
<dbReference type="Gene3D" id="2.60.120.10">
    <property type="entry name" value="Jelly Rolls"/>
    <property type="match status" value="1"/>
</dbReference>
<proteinExistence type="predicted"/>
<dbReference type="RefSeq" id="WP_175440525.1">
    <property type="nucleotide sequence ID" value="NZ_BMMJ01000009.1"/>
</dbReference>
<evidence type="ECO:0000313" key="1">
    <source>
        <dbReference type="EMBL" id="SCL54958.1"/>
    </source>
</evidence>